<organism evidence="1 2">
    <name type="scientific">Sphingobacterium multivorum</name>
    <dbReference type="NCBI Taxonomy" id="28454"/>
    <lineage>
        <taxon>Bacteria</taxon>
        <taxon>Pseudomonadati</taxon>
        <taxon>Bacteroidota</taxon>
        <taxon>Sphingobacteriia</taxon>
        <taxon>Sphingobacteriales</taxon>
        <taxon>Sphingobacteriaceae</taxon>
        <taxon>Sphingobacterium</taxon>
    </lineage>
</organism>
<evidence type="ECO:0000313" key="1">
    <source>
        <dbReference type="EMBL" id="VXD08310.1"/>
    </source>
</evidence>
<dbReference type="EMBL" id="CABWMV010000028">
    <property type="protein sequence ID" value="VXD08310.1"/>
    <property type="molecule type" value="Genomic_DNA"/>
</dbReference>
<reference evidence="1 2" key="1">
    <citation type="submission" date="2019-10" db="EMBL/GenBank/DDBJ databases">
        <authorList>
            <person name="Karimi E."/>
        </authorList>
    </citation>
    <scope>NUCLEOTIDE SEQUENCE [LARGE SCALE GENOMIC DNA]</scope>
    <source>
        <strain evidence="1">Sphingobacterium sp. 8BC</strain>
    </source>
</reference>
<proteinExistence type="predicted"/>
<protein>
    <submittedName>
        <fullName evidence="1">Uncharacterized protein</fullName>
    </submittedName>
</protein>
<evidence type="ECO:0000313" key="2">
    <source>
        <dbReference type="Proteomes" id="UP000432350"/>
    </source>
</evidence>
<dbReference type="Proteomes" id="UP000432350">
    <property type="component" value="Unassembled WGS sequence"/>
</dbReference>
<gene>
    <name evidence="1" type="ORF">SPHINGO8BC_90439</name>
</gene>
<sequence length="40" mass="4711">MCSKLFDTLNVWDIVTNLYSSLLHATYIIRKHLVFIQKQG</sequence>
<dbReference type="AlphaFoldDB" id="A0A654DSX8"/>
<accession>A0A654DSX8</accession>
<name>A0A654DSX8_SPHMU</name>